<feature type="region of interest" description="Disordered" evidence="2">
    <location>
        <begin position="61"/>
        <end position="91"/>
    </location>
</feature>
<dbReference type="Pfam" id="PF03109">
    <property type="entry name" value="ABC1"/>
    <property type="match status" value="1"/>
</dbReference>
<feature type="transmembrane region" description="Helical" evidence="3">
    <location>
        <begin position="101"/>
        <end position="118"/>
    </location>
</feature>
<evidence type="ECO:0000256" key="3">
    <source>
        <dbReference type="SAM" id="Phobius"/>
    </source>
</evidence>
<proteinExistence type="inferred from homology"/>
<dbReference type="AlphaFoldDB" id="A0AAE0MLI4"/>
<protein>
    <submittedName>
        <fullName evidence="5">ABC1 family-domain-containing protein</fullName>
    </submittedName>
</protein>
<name>A0AAE0MLI4_9PEZI</name>
<keyword evidence="3" id="KW-1133">Transmembrane helix</keyword>
<comment type="caution">
    <text evidence="5">The sequence shown here is derived from an EMBL/GenBank/DDBJ whole genome shotgun (WGS) entry which is preliminary data.</text>
</comment>
<dbReference type="Proteomes" id="UP001286456">
    <property type="component" value="Unassembled WGS sequence"/>
</dbReference>
<keyword evidence="3" id="KW-0812">Transmembrane</keyword>
<dbReference type="CDD" id="cd13969">
    <property type="entry name" value="ADCK1-like"/>
    <property type="match status" value="1"/>
</dbReference>
<feature type="domain" description="ABC1 atypical kinase-like" evidence="4">
    <location>
        <begin position="209"/>
        <end position="522"/>
    </location>
</feature>
<reference evidence="5" key="2">
    <citation type="submission" date="2023-06" db="EMBL/GenBank/DDBJ databases">
        <authorList>
            <consortium name="Lawrence Berkeley National Laboratory"/>
            <person name="Haridas S."/>
            <person name="Hensen N."/>
            <person name="Bonometti L."/>
            <person name="Westerberg I."/>
            <person name="Brannstrom I.O."/>
            <person name="Guillou S."/>
            <person name="Cros-Aarteil S."/>
            <person name="Calhoun S."/>
            <person name="Kuo A."/>
            <person name="Mondo S."/>
            <person name="Pangilinan J."/>
            <person name="Riley R."/>
            <person name="Labutti K."/>
            <person name="Andreopoulos B."/>
            <person name="Lipzen A."/>
            <person name="Chen C."/>
            <person name="Yanf M."/>
            <person name="Daum C."/>
            <person name="Ng V."/>
            <person name="Clum A."/>
            <person name="Steindorff A."/>
            <person name="Ohm R."/>
            <person name="Martin F."/>
            <person name="Silar P."/>
            <person name="Natvig D."/>
            <person name="Lalanne C."/>
            <person name="Gautier V."/>
            <person name="Ament-Velasquez S.L."/>
            <person name="Kruys A."/>
            <person name="Hutchinson M.I."/>
            <person name="Powell A.J."/>
            <person name="Barry K."/>
            <person name="Miller A.N."/>
            <person name="Grigoriev I.V."/>
            <person name="Debuchy R."/>
            <person name="Gladieux P."/>
            <person name="Thoren M.H."/>
            <person name="Johannesson H."/>
        </authorList>
    </citation>
    <scope>NUCLEOTIDE SEQUENCE</scope>
    <source>
        <strain evidence="5">SMH4131-1</strain>
    </source>
</reference>
<evidence type="ECO:0000313" key="5">
    <source>
        <dbReference type="EMBL" id="KAK3336902.1"/>
    </source>
</evidence>
<evidence type="ECO:0000313" key="6">
    <source>
        <dbReference type="Proteomes" id="UP001286456"/>
    </source>
</evidence>
<dbReference type="PANTHER" id="PTHR43173:SF37">
    <property type="entry name" value="ABC1 FAMILY PROTEIN C10F6.14C"/>
    <property type="match status" value="1"/>
</dbReference>
<evidence type="ECO:0000256" key="2">
    <source>
        <dbReference type="SAM" id="MobiDB-lite"/>
    </source>
</evidence>
<dbReference type="EMBL" id="JAUEPO010000001">
    <property type="protein sequence ID" value="KAK3336902.1"/>
    <property type="molecule type" value="Genomic_DNA"/>
</dbReference>
<dbReference type="InterPro" id="IPR011009">
    <property type="entry name" value="Kinase-like_dom_sf"/>
</dbReference>
<accession>A0AAE0MLI4</accession>
<sequence>MLRQRIPSGRLGRHALQSSISSRPFTSAIRQCRQEQTPRSLQAAAATASLSRRFLSTTARLRITTQNTGSTGGPFEPLRPPSPSSLGAPQAARTYTRSRKWGRRFLILSALFGTVYLVDDKLYAAGIKRSLRTFGTGLLVAADYKLNFRPHPLPIIGSSGTIEDLHMRNAEKLFQLLRHNGGLYLKIGQAIAMQSAVLPPEFQKMFARMFDDAPQDSWEAVEKVIRDDFGGKSVEEVFGVSFAGTEGKGVMERTARASASVAQVHWARLADGREVAVKIQKPEIEKQIGWDLWAFKVVAKVYTYWFDLPLYSLVPFIVDRLMLETDFENEAKNSELMRQLVNDEPSLRGRVYVPPVYHELSSKRVLTTEWIEGIRLWDKESMTRPWLGGHGNGSAGVHGAQLDPPNMAAIRRELHENPNSQALKPEREEWKGPRGKGGLGLSPKEVMTTMIDLFSAQIFKWGVVHCDPHPGNIFIRRLPNGLPELVLIDHGLYVYMSDKFRHEYGVFWKSLMTFDNKKIREITTEWGIKGADLFASATLMRPYEGGDKEFQKTMMSHLESGKTASERSYEMQQKMKAGIREILDDEEKWPKELIFIGRNMRIVQGNNQFLGSPVNRVKMMGEWASRSLFEDKNLPLRERLVNYYRHTLFRIVLTLTDVVFYFYKIRQWFGQGGGMEDELEARMKHVAKDFGVELQHDLFEG</sequence>
<dbReference type="PANTHER" id="PTHR43173">
    <property type="entry name" value="ABC1 FAMILY PROTEIN"/>
    <property type="match status" value="1"/>
</dbReference>
<keyword evidence="3" id="KW-0472">Membrane</keyword>
<comment type="similarity">
    <text evidence="1">Belongs to the protein kinase superfamily. ADCK protein kinase family.</text>
</comment>
<gene>
    <name evidence="5" type="ORF">B0T19DRAFT_471903</name>
</gene>
<evidence type="ECO:0000256" key="1">
    <source>
        <dbReference type="ARBA" id="ARBA00009670"/>
    </source>
</evidence>
<dbReference type="SUPFAM" id="SSF56112">
    <property type="entry name" value="Protein kinase-like (PK-like)"/>
    <property type="match status" value="1"/>
</dbReference>
<evidence type="ECO:0000259" key="4">
    <source>
        <dbReference type="Pfam" id="PF03109"/>
    </source>
</evidence>
<dbReference type="InterPro" id="IPR051130">
    <property type="entry name" value="Mito_struct-func_regulator"/>
</dbReference>
<dbReference type="InterPro" id="IPR045307">
    <property type="entry name" value="ADCK1_dom"/>
</dbReference>
<keyword evidence="6" id="KW-1185">Reference proteome</keyword>
<reference evidence="5" key="1">
    <citation type="journal article" date="2023" name="Mol. Phylogenet. Evol.">
        <title>Genome-scale phylogeny and comparative genomics of the fungal order Sordariales.</title>
        <authorList>
            <person name="Hensen N."/>
            <person name="Bonometti L."/>
            <person name="Westerberg I."/>
            <person name="Brannstrom I.O."/>
            <person name="Guillou S."/>
            <person name="Cros-Aarteil S."/>
            <person name="Calhoun S."/>
            <person name="Haridas S."/>
            <person name="Kuo A."/>
            <person name="Mondo S."/>
            <person name="Pangilinan J."/>
            <person name="Riley R."/>
            <person name="LaButti K."/>
            <person name="Andreopoulos B."/>
            <person name="Lipzen A."/>
            <person name="Chen C."/>
            <person name="Yan M."/>
            <person name="Daum C."/>
            <person name="Ng V."/>
            <person name="Clum A."/>
            <person name="Steindorff A."/>
            <person name="Ohm R.A."/>
            <person name="Martin F."/>
            <person name="Silar P."/>
            <person name="Natvig D.O."/>
            <person name="Lalanne C."/>
            <person name="Gautier V."/>
            <person name="Ament-Velasquez S.L."/>
            <person name="Kruys A."/>
            <person name="Hutchinson M.I."/>
            <person name="Powell A.J."/>
            <person name="Barry K."/>
            <person name="Miller A.N."/>
            <person name="Grigoriev I.V."/>
            <person name="Debuchy R."/>
            <person name="Gladieux P."/>
            <person name="Hiltunen Thoren M."/>
            <person name="Johannesson H."/>
        </authorList>
    </citation>
    <scope>NUCLEOTIDE SEQUENCE</scope>
    <source>
        <strain evidence="5">SMH4131-1</strain>
    </source>
</reference>
<dbReference type="InterPro" id="IPR004147">
    <property type="entry name" value="ABC1_dom"/>
</dbReference>
<organism evidence="5 6">
    <name type="scientific">Cercophora scortea</name>
    <dbReference type="NCBI Taxonomy" id="314031"/>
    <lineage>
        <taxon>Eukaryota</taxon>
        <taxon>Fungi</taxon>
        <taxon>Dikarya</taxon>
        <taxon>Ascomycota</taxon>
        <taxon>Pezizomycotina</taxon>
        <taxon>Sordariomycetes</taxon>
        <taxon>Sordariomycetidae</taxon>
        <taxon>Sordariales</taxon>
        <taxon>Lasiosphaeriaceae</taxon>
        <taxon>Cercophora</taxon>
    </lineage>
</organism>